<evidence type="ECO:0000313" key="2">
    <source>
        <dbReference type="Proteomes" id="UP000663720"/>
    </source>
</evidence>
<dbReference type="KEGG" id="dli:dnl_16680"/>
<gene>
    <name evidence="1" type="ORF">dnl_16680</name>
</gene>
<accession>A0A975B5Y3</accession>
<dbReference type="AlphaFoldDB" id="A0A975B5Y3"/>
<proteinExistence type="predicted"/>
<keyword evidence="2" id="KW-1185">Reference proteome</keyword>
<sequence>MDICQLQFFPFLIDFLVAFVYPTLNPCINPDHPDSKIK</sequence>
<name>A0A975B5Y3_9BACT</name>
<dbReference type="EMBL" id="CP061799">
    <property type="protein sequence ID" value="QTA79398.1"/>
    <property type="molecule type" value="Genomic_DNA"/>
</dbReference>
<protein>
    <submittedName>
        <fullName evidence="1">Uncharacterized protein</fullName>
    </submittedName>
</protein>
<organism evidence="1 2">
    <name type="scientific">Desulfonema limicola</name>
    <dbReference type="NCBI Taxonomy" id="45656"/>
    <lineage>
        <taxon>Bacteria</taxon>
        <taxon>Pseudomonadati</taxon>
        <taxon>Thermodesulfobacteriota</taxon>
        <taxon>Desulfobacteria</taxon>
        <taxon>Desulfobacterales</taxon>
        <taxon>Desulfococcaceae</taxon>
        <taxon>Desulfonema</taxon>
    </lineage>
</organism>
<dbReference type="Proteomes" id="UP000663720">
    <property type="component" value="Chromosome"/>
</dbReference>
<reference evidence="1" key="1">
    <citation type="journal article" date="2021" name="Microb. Physiol.">
        <title>Proteogenomic Insights into the Physiology of Marine, Sulfate-Reducing, Filamentous Desulfonema limicola and Desulfonema magnum.</title>
        <authorList>
            <person name="Schnaars V."/>
            <person name="Wohlbrand L."/>
            <person name="Scheve S."/>
            <person name="Hinrichs C."/>
            <person name="Reinhardt R."/>
            <person name="Rabus R."/>
        </authorList>
    </citation>
    <scope>NUCLEOTIDE SEQUENCE</scope>
    <source>
        <strain evidence="1">5ac10</strain>
    </source>
</reference>
<evidence type="ECO:0000313" key="1">
    <source>
        <dbReference type="EMBL" id="QTA79398.1"/>
    </source>
</evidence>